<dbReference type="PANTHER" id="PTHR40758">
    <property type="entry name" value="CONSERVED PROTEIN"/>
    <property type="match status" value="1"/>
</dbReference>
<accession>A0ABU6F5M8</accession>
<feature type="domain" description="Mycothiol-dependent maleylpyruvate isomerase metal-binding" evidence="2">
    <location>
        <begin position="18"/>
        <end position="136"/>
    </location>
</feature>
<comment type="caution">
    <text evidence="3">The sequence shown here is derived from an EMBL/GenBank/DDBJ whole genome shotgun (WGS) entry which is preliminary data.</text>
</comment>
<feature type="domain" description="MDMPI C-terminal" evidence="1">
    <location>
        <begin position="150"/>
        <end position="257"/>
    </location>
</feature>
<dbReference type="Pfam" id="PF11716">
    <property type="entry name" value="MDMPI_N"/>
    <property type="match status" value="1"/>
</dbReference>
<dbReference type="NCBIfam" id="TIGR03083">
    <property type="entry name" value="maleylpyruvate isomerase family mycothiol-dependent enzyme"/>
    <property type="match status" value="1"/>
</dbReference>
<gene>
    <name evidence="3" type="ORF">OKJ99_17635</name>
</gene>
<dbReference type="InterPro" id="IPR017517">
    <property type="entry name" value="Maleyloyr_isom"/>
</dbReference>
<evidence type="ECO:0000259" key="2">
    <source>
        <dbReference type="Pfam" id="PF11716"/>
    </source>
</evidence>
<organism evidence="3 4">
    <name type="scientific">Streptomyces endophyticus</name>
    <dbReference type="NCBI Taxonomy" id="714166"/>
    <lineage>
        <taxon>Bacteria</taxon>
        <taxon>Bacillati</taxon>
        <taxon>Actinomycetota</taxon>
        <taxon>Actinomycetes</taxon>
        <taxon>Kitasatosporales</taxon>
        <taxon>Streptomycetaceae</taxon>
        <taxon>Streptomyces</taxon>
    </lineage>
</organism>
<dbReference type="Pfam" id="PF07398">
    <property type="entry name" value="MDMPI_C"/>
    <property type="match status" value="1"/>
</dbReference>
<evidence type="ECO:0000259" key="1">
    <source>
        <dbReference type="Pfam" id="PF07398"/>
    </source>
</evidence>
<keyword evidence="4" id="KW-1185">Reference proteome</keyword>
<evidence type="ECO:0000313" key="4">
    <source>
        <dbReference type="Proteomes" id="UP001354931"/>
    </source>
</evidence>
<dbReference type="EMBL" id="JAOZYC010000113">
    <property type="protein sequence ID" value="MEB8339320.1"/>
    <property type="molecule type" value="Genomic_DNA"/>
</dbReference>
<evidence type="ECO:0000313" key="3">
    <source>
        <dbReference type="EMBL" id="MEB8339320.1"/>
    </source>
</evidence>
<dbReference type="InterPro" id="IPR010872">
    <property type="entry name" value="MDMPI_C-term_domain"/>
</dbReference>
<sequence length="268" mass="28726">MSHDAGTPLPFARYLDCLAADFERLGAAAAPAPKAQVPSCPGWTVTDLVHHVGQVYAHKTQAILAAAPGTEPEWPPKGTADEEPFALLDRAYAELRAAIDAHAPEDPSGTWYAPDQTVGFWIRRMAQETVIHRIDAELAAGGPVSPVPDDLAIDGIDELLNVFTAYAVTEWSDYFREPLAASPGRTYEVRAEAEKGATWRIRTGADPVFTVEAGPAAGSADVVLSGTPAALLRDLWNRVGTDETSQVRVTGAQEAVEELRACLRISTQ</sequence>
<protein>
    <submittedName>
        <fullName evidence="3">Maleylpyruvate isomerase family mycothiol-dependent enzyme</fullName>
    </submittedName>
</protein>
<dbReference type="InterPro" id="IPR024344">
    <property type="entry name" value="MDMPI_metal-binding"/>
</dbReference>
<dbReference type="GO" id="GO:0016853">
    <property type="term" value="F:isomerase activity"/>
    <property type="evidence" value="ECO:0007669"/>
    <property type="project" value="UniProtKB-KW"/>
</dbReference>
<dbReference type="Gene3D" id="1.20.120.450">
    <property type="entry name" value="dinb family like domain"/>
    <property type="match status" value="1"/>
</dbReference>
<dbReference type="RefSeq" id="WP_326017345.1">
    <property type="nucleotide sequence ID" value="NZ_JAOZYC010000113.1"/>
</dbReference>
<dbReference type="InterPro" id="IPR034660">
    <property type="entry name" value="DinB/YfiT-like"/>
</dbReference>
<dbReference type="PANTHER" id="PTHR40758:SF1">
    <property type="entry name" value="CONSERVED PROTEIN"/>
    <property type="match status" value="1"/>
</dbReference>
<keyword evidence="3" id="KW-0413">Isomerase</keyword>
<dbReference type="SUPFAM" id="SSF109854">
    <property type="entry name" value="DinB/YfiT-like putative metalloenzymes"/>
    <property type="match status" value="1"/>
</dbReference>
<name>A0ABU6F5M8_9ACTN</name>
<dbReference type="Proteomes" id="UP001354931">
    <property type="component" value="Unassembled WGS sequence"/>
</dbReference>
<reference evidence="3 4" key="1">
    <citation type="submission" date="2022-10" db="EMBL/GenBank/DDBJ databases">
        <authorList>
            <person name="Xie J."/>
            <person name="Shen N."/>
        </authorList>
    </citation>
    <scope>NUCLEOTIDE SEQUENCE [LARGE SCALE GENOMIC DNA]</scope>
    <source>
        <strain evidence="3 4">YIM65594</strain>
    </source>
</reference>
<proteinExistence type="predicted"/>